<dbReference type="OrthoDB" id="120730at2"/>
<accession>A0A363NTC1</accession>
<sequence length="419" mass="48141">MLLPDQSLPIIRKDWFEVLKNTFMKKLLLTSLAFVQSVILLAQEHIQFQKLTFSEAKELAKKENKLIFLDGFTSWCAPCKWMEGNVFSQPEVAEYFNSKFINTKFDCEVGEGVDIAKKYQIKSFPTYLFLDGQGTLIYRTQSRMEADLFLKQAQQANDPNYQIPNLRRQYDQGARESNFLLRYIKVMEQTDNKAANDAKKTLDSVATDEFLRSPNGWETIKMMAQRIDDRYGKFFESNKTYFKSIALATEFENKEIQLLRYAMYGYIRDNKADEFKKGLTYFEESNKPEYKIEAAMYQVEWVAAHGTENEFVSLTENLRKGLLKDEDEKLSFIARRNANAKGDVAKPVILKQCYILAKQAAELNPSSYSNQGTLADICIALKKKKEAIKAAEAARGLAELETSKIIKLADALLERAKAL</sequence>
<dbReference type="GO" id="GO:0015035">
    <property type="term" value="F:protein-disulfide reductase activity"/>
    <property type="evidence" value="ECO:0007669"/>
    <property type="project" value="TreeGrafter"/>
</dbReference>
<keyword evidence="3" id="KW-1185">Reference proteome</keyword>
<comment type="caution">
    <text evidence="2">The sequence shown here is derived from an EMBL/GenBank/DDBJ whole genome shotgun (WGS) entry which is preliminary data.</text>
</comment>
<proteinExistence type="predicted"/>
<dbReference type="GO" id="GO:0045454">
    <property type="term" value="P:cell redox homeostasis"/>
    <property type="evidence" value="ECO:0007669"/>
    <property type="project" value="TreeGrafter"/>
</dbReference>
<evidence type="ECO:0000259" key="1">
    <source>
        <dbReference type="PROSITE" id="PS51352"/>
    </source>
</evidence>
<dbReference type="AlphaFoldDB" id="A0A363NTC1"/>
<gene>
    <name evidence="2" type="ORF">DCO56_11655</name>
</gene>
<dbReference type="PANTHER" id="PTHR32234">
    <property type="entry name" value="THIOL:DISULFIDE INTERCHANGE PROTEIN DSBD"/>
    <property type="match status" value="1"/>
</dbReference>
<evidence type="ECO:0000313" key="3">
    <source>
        <dbReference type="Proteomes" id="UP000250831"/>
    </source>
</evidence>
<dbReference type="PROSITE" id="PS51352">
    <property type="entry name" value="THIOREDOXIN_2"/>
    <property type="match status" value="1"/>
</dbReference>
<dbReference type="Gene3D" id="3.40.30.10">
    <property type="entry name" value="Glutaredoxin"/>
    <property type="match status" value="1"/>
</dbReference>
<dbReference type="SUPFAM" id="SSF52833">
    <property type="entry name" value="Thioredoxin-like"/>
    <property type="match status" value="1"/>
</dbReference>
<dbReference type="Proteomes" id="UP000250831">
    <property type="component" value="Unassembled WGS sequence"/>
</dbReference>
<name>A0A363NTC1_9SPHI</name>
<feature type="domain" description="Thioredoxin" evidence="1">
    <location>
        <begin position="27"/>
        <end position="158"/>
    </location>
</feature>
<dbReference type="EMBL" id="QCXX01000003">
    <property type="protein sequence ID" value="PUV24024.1"/>
    <property type="molecule type" value="Genomic_DNA"/>
</dbReference>
<dbReference type="Pfam" id="PF13098">
    <property type="entry name" value="Thioredoxin_2"/>
    <property type="match status" value="1"/>
</dbReference>
<dbReference type="InterPro" id="IPR012336">
    <property type="entry name" value="Thioredoxin-like_fold"/>
</dbReference>
<dbReference type="InterPro" id="IPR036249">
    <property type="entry name" value="Thioredoxin-like_sf"/>
</dbReference>
<dbReference type="PANTHER" id="PTHR32234:SF0">
    <property type="entry name" value="THIOL:DISULFIDE INTERCHANGE PROTEIN DSBD"/>
    <property type="match status" value="1"/>
</dbReference>
<organism evidence="2 3">
    <name type="scientific">Sphingobacterium athyrii</name>
    <dbReference type="NCBI Taxonomy" id="2152717"/>
    <lineage>
        <taxon>Bacteria</taxon>
        <taxon>Pseudomonadati</taxon>
        <taxon>Bacteroidota</taxon>
        <taxon>Sphingobacteriia</taxon>
        <taxon>Sphingobacteriales</taxon>
        <taxon>Sphingobacteriaceae</taxon>
        <taxon>Sphingobacterium</taxon>
    </lineage>
</organism>
<reference evidence="2 3" key="1">
    <citation type="submission" date="2018-04" db="EMBL/GenBank/DDBJ databases">
        <title>Sphingobacterium sp. M46 Genome.</title>
        <authorList>
            <person name="Cheng J."/>
            <person name="Li Y."/>
        </authorList>
    </citation>
    <scope>NUCLEOTIDE SEQUENCE [LARGE SCALE GENOMIC DNA]</scope>
    <source>
        <strain evidence="2 3">M46</strain>
    </source>
</reference>
<evidence type="ECO:0000313" key="2">
    <source>
        <dbReference type="EMBL" id="PUV24024.1"/>
    </source>
</evidence>
<protein>
    <recommendedName>
        <fullName evidence="1">Thioredoxin domain-containing protein</fullName>
    </recommendedName>
</protein>
<dbReference type="InterPro" id="IPR013766">
    <property type="entry name" value="Thioredoxin_domain"/>
</dbReference>